<dbReference type="EMBL" id="JBHSKX010000004">
    <property type="protein sequence ID" value="MFC5369189.1"/>
    <property type="molecule type" value="Genomic_DNA"/>
</dbReference>
<dbReference type="AlphaFoldDB" id="A0ABD5RGR2"/>
<dbReference type="InterPro" id="IPR018391">
    <property type="entry name" value="PQQ_b-propeller_rpt"/>
</dbReference>
<dbReference type="Pfam" id="PF13360">
    <property type="entry name" value="PQQ_2"/>
    <property type="match status" value="2"/>
</dbReference>
<evidence type="ECO:0000259" key="1">
    <source>
        <dbReference type="Pfam" id="PF13360"/>
    </source>
</evidence>
<name>A0ABD5RGR2_9EURY</name>
<protein>
    <submittedName>
        <fullName evidence="2">PQQ-binding-like beta-propeller repeat protein</fullName>
    </submittedName>
</protein>
<dbReference type="Proteomes" id="UP001596201">
    <property type="component" value="Unassembled WGS sequence"/>
</dbReference>
<dbReference type="PROSITE" id="PS51318">
    <property type="entry name" value="TAT"/>
    <property type="match status" value="1"/>
</dbReference>
<feature type="domain" description="Pyrrolo-quinoline quinone repeat" evidence="1">
    <location>
        <begin position="66"/>
        <end position="127"/>
    </location>
</feature>
<dbReference type="InterPro" id="IPR011047">
    <property type="entry name" value="Quinoprotein_ADH-like_sf"/>
</dbReference>
<dbReference type="RefSeq" id="WP_227231242.1">
    <property type="nucleotide sequence ID" value="NZ_JAJCVJ010000003.1"/>
</dbReference>
<dbReference type="Gene3D" id="2.130.10.10">
    <property type="entry name" value="YVTN repeat-like/Quinoprotein amine dehydrogenase"/>
    <property type="match status" value="2"/>
</dbReference>
<proteinExistence type="predicted"/>
<organism evidence="2 3">
    <name type="scientific">Salinirubrum litoreum</name>
    <dbReference type="NCBI Taxonomy" id="1126234"/>
    <lineage>
        <taxon>Archaea</taxon>
        <taxon>Methanobacteriati</taxon>
        <taxon>Methanobacteriota</taxon>
        <taxon>Stenosarchaea group</taxon>
        <taxon>Halobacteria</taxon>
        <taxon>Halobacteriales</taxon>
        <taxon>Haloferacaceae</taxon>
        <taxon>Salinirubrum</taxon>
    </lineage>
</organism>
<dbReference type="InterPro" id="IPR006311">
    <property type="entry name" value="TAT_signal"/>
</dbReference>
<feature type="domain" description="Pyrrolo-quinoline quinone repeat" evidence="1">
    <location>
        <begin position="201"/>
        <end position="300"/>
    </location>
</feature>
<comment type="caution">
    <text evidence="2">The sequence shown here is derived from an EMBL/GenBank/DDBJ whole genome shotgun (WGS) entry which is preliminary data.</text>
</comment>
<evidence type="ECO:0000313" key="2">
    <source>
        <dbReference type="EMBL" id="MFC5369189.1"/>
    </source>
</evidence>
<dbReference type="PROSITE" id="PS51257">
    <property type="entry name" value="PROKAR_LIPOPROTEIN"/>
    <property type="match status" value="1"/>
</dbReference>
<gene>
    <name evidence="2" type="ORF">ACFPJ5_19860</name>
</gene>
<keyword evidence="3" id="KW-1185">Reference proteome</keyword>
<dbReference type="InterPro" id="IPR002372">
    <property type="entry name" value="PQQ_rpt_dom"/>
</dbReference>
<evidence type="ECO:0000313" key="3">
    <source>
        <dbReference type="Proteomes" id="UP001596201"/>
    </source>
</evidence>
<dbReference type="SMART" id="SM00564">
    <property type="entry name" value="PQQ"/>
    <property type="match status" value="6"/>
</dbReference>
<reference evidence="2 3" key="1">
    <citation type="journal article" date="2019" name="Int. J. Syst. Evol. Microbiol.">
        <title>The Global Catalogue of Microorganisms (GCM) 10K type strain sequencing project: providing services to taxonomists for standard genome sequencing and annotation.</title>
        <authorList>
            <consortium name="The Broad Institute Genomics Platform"/>
            <consortium name="The Broad Institute Genome Sequencing Center for Infectious Disease"/>
            <person name="Wu L."/>
            <person name="Ma J."/>
        </authorList>
    </citation>
    <scope>NUCLEOTIDE SEQUENCE [LARGE SCALE GENOMIC DNA]</scope>
    <source>
        <strain evidence="2 3">CGMCC 1.12237</strain>
    </source>
</reference>
<sequence>MPSFTRRDALRGVSSLALGVGIAGCTGGREEFPVTRAWHGRPREPSPAAGTVDGTLLTGSYSPFDDDPLIAGVDANTGESEWAVSVSKGDKSPVCVSGGRAYAFADSGFAVAVDAASGDEVWRHSIGRVADADPGVTEFAPVDLGDRVVVPVSGTEEDVTDRLHGLDADTGEERFVHEIPSSLAGAPGVAGGGIVFPTVTGRLVALTADGDRRWERSITGAASSVGVAPDGRTVVVGTPAERLLALDAETGEVTWRGRLRNTVFARPLVTADRVYVGGADYVLRAFDRESGEPLWQDDLVSPITHGPYPVGDRLVTLVCGSHRVRGTAGDLPFGPTVLYVHERDGTRVRSVRFDGRLDGGEVHWLSVVDGDVYLGQAYGLTKLASGVTRRD</sequence>
<dbReference type="PANTHER" id="PTHR34512:SF30">
    <property type="entry name" value="OUTER MEMBRANE PROTEIN ASSEMBLY FACTOR BAMB"/>
    <property type="match status" value="1"/>
</dbReference>
<dbReference type="PANTHER" id="PTHR34512">
    <property type="entry name" value="CELL SURFACE PROTEIN"/>
    <property type="match status" value="1"/>
</dbReference>
<accession>A0ABD5RGR2</accession>
<dbReference type="InterPro" id="IPR015943">
    <property type="entry name" value="WD40/YVTN_repeat-like_dom_sf"/>
</dbReference>
<dbReference type="SUPFAM" id="SSF50998">
    <property type="entry name" value="Quinoprotein alcohol dehydrogenase-like"/>
    <property type="match status" value="2"/>
</dbReference>